<sequence>MLARPQASEAVPSTAAGMALCTACTTIRITALAAEIDDPPSWLPPPSEASRVSGMRHLSDARQLPVSAATCSFCALIEAAVLQNYCCNLTSDDPLSWDEAGLGSRLADGPIYLQLRRNGVGRIPKQRPNAHAEWLGKAIAVYVPAVDGVLRGRIRLFAQPEISWDRLPKTFQDAITVVRSLGIRYIWIDSLCIVQDSLDDWLRESDRMGIIYERAVLTVAACHAKDPTEGCFFERPRASSPVKLPYWNAMVLIALYSARNTRWKIIVEKYSARKLTNATDRLVAIKGLANELQKINNTRCVHGIWADTLADQLLWFSLEPAERDKSPNNLPTWTWASTCHGVRFQKIDRGKRICRRLRIAEDSDNVVEAIGHVKKLPYGSLKPLPEVTPPSRQDSGFSSASQGQAHHPEPRLAGILESVETNLHGKFTSLSFDLTEQPLGWRLTYLIYNAQQQPIGWASLDEGEPIHEDIHTLAVLGKEGSQHPRELYHHWILLLVHCGMEGDIAVYKRVGVGKIESGLWYADTEQTRLRIV</sequence>
<feature type="compositionally biased region" description="Polar residues" evidence="1">
    <location>
        <begin position="390"/>
        <end position="404"/>
    </location>
</feature>
<dbReference type="Proteomes" id="UP001521116">
    <property type="component" value="Unassembled WGS sequence"/>
</dbReference>
<evidence type="ECO:0000259" key="2">
    <source>
        <dbReference type="Pfam" id="PF06985"/>
    </source>
</evidence>
<gene>
    <name evidence="3" type="ORF">SLS56_011947</name>
</gene>
<comment type="caution">
    <text evidence="3">The sequence shown here is derived from an EMBL/GenBank/DDBJ whole genome shotgun (WGS) entry which is preliminary data.</text>
</comment>
<evidence type="ECO:0000313" key="3">
    <source>
        <dbReference type="EMBL" id="KAL1615082.1"/>
    </source>
</evidence>
<dbReference type="PANTHER" id="PTHR33112:SF10">
    <property type="entry name" value="TOL"/>
    <property type="match status" value="1"/>
</dbReference>
<dbReference type="PANTHER" id="PTHR33112">
    <property type="entry name" value="DOMAIN PROTEIN, PUTATIVE-RELATED"/>
    <property type="match status" value="1"/>
</dbReference>
<dbReference type="InterPro" id="IPR010730">
    <property type="entry name" value="HET"/>
</dbReference>
<dbReference type="Pfam" id="PF06985">
    <property type="entry name" value="HET"/>
    <property type="match status" value="1"/>
</dbReference>
<dbReference type="EMBL" id="JAJVDC020000338">
    <property type="protein sequence ID" value="KAL1615082.1"/>
    <property type="molecule type" value="Genomic_DNA"/>
</dbReference>
<reference evidence="3 4" key="1">
    <citation type="submission" date="2024-02" db="EMBL/GenBank/DDBJ databases">
        <title>De novo assembly and annotation of 12 fungi associated with fruit tree decline syndrome in Ontario, Canada.</title>
        <authorList>
            <person name="Sulman M."/>
            <person name="Ellouze W."/>
            <person name="Ilyukhin E."/>
        </authorList>
    </citation>
    <scope>NUCLEOTIDE SEQUENCE [LARGE SCALE GENOMIC DNA]</scope>
    <source>
        <strain evidence="3 4">M1-105</strain>
    </source>
</reference>
<proteinExistence type="predicted"/>
<name>A0ABR3SA74_9PEZI</name>
<keyword evidence="4" id="KW-1185">Reference proteome</keyword>
<evidence type="ECO:0000313" key="4">
    <source>
        <dbReference type="Proteomes" id="UP001521116"/>
    </source>
</evidence>
<organism evidence="3 4">
    <name type="scientific">Neofusicoccum ribis</name>
    <dbReference type="NCBI Taxonomy" id="45134"/>
    <lineage>
        <taxon>Eukaryota</taxon>
        <taxon>Fungi</taxon>
        <taxon>Dikarya</taxon>
        <taxon>Ascomycota</taxon>
        <taxon>Pezizomycotina</taxon>
        <taxon>Dothideomycetes</taxon>
        <taxon>Dothideomycetes incertae sedis</taxon>
        <taxon>Botryosphaeriales</taxon>
        <taxon>Botryosphaeriaceae</taxon>
        <taxon>Neofusicoccum</taxon>
    </lineage>
</organism>
<evidence type="ECO:0000256" key="1">
    <source>
        <dbReference type="SAM" id="MobiDB-lite"/>
    </source>
</evidence>
<feature type="region of interest" description="Disordered" evidence="1">
    <location>
        <begin position="381"/>
        <end position="408"/>
    </location>
</feature>
<feature type="domain" description="Heterokaryon incompatibility" evidence="2">
    <location>
        <begin position="162"/>
        <end position="240"/>
    </location>
</feature>
<protein>
    <recommendedName>
        <fullName evidence="2">Heterokaryon incompatibility domain-containing protein</fullName>
    </recommendedName>
</protein>
<accession>A0ABR3SA74</accession>